<protein>
    <recommendedName>
        <fullName evidence="5">Pre-peptidase C-terminal domain-containing protein</fullName>
    </recommendedName>
</protein>
<accession>A0A1H0HKY2</accession>
<feature type="compositionally biased region" description="Low complexity" evidence="1">
    <location>
        <begin position="193"/>
        <end position="218"/>
    </location>
</feature>
<name>A0A1H0HKY2_9GAMM</name>
<evidence type="ECO:0000256" key="2">
    <source>
        <dbReference type="SAM" id="SignalP"/>
    </source>
</evidence>
<reference evidence="4" key="1">
    <citation type="submission" date="2016-10" db="EMBL/GenBank/DDBJ databases">
        <authorList>
            <person name="Varghese N."/>
            <person name="Submissions S."/>
        </authorList>
    </citation>
    <scope>NUCLEOTIDE SEQUENCE [LARGE SCALE GENOMIC DNA]</scope>
    <source>
        <strain evidence="4">CGMCC 1.6444</strain>
    </source>
</reference>
<dbReference type="AlphaFoldDB" id="A0A1H0HKY2"/>
<feature type="signal peptide" evidence="2">
    <location>
        <begin position="1"/>
        <end position="24"/>
    </location>
</feature>
<sequence>MNKPILTAGLLTLGLALAGSQALASEMQDRFRESGKQLDLTGFLQADNDARSRSFLYGGVQEHDFTVKEAGSYRFESRVPTGESEEYRIEALLLDKQGNVLARSEGLGQDGGLSFEQRLEPGDYVLQVQGHKFGTVRRGGNSFSVSVSGVNVEEDVSAGEGIAFTGTGREGGRSAFVRRPDVVAAIAAPAASEYADAPQPAQADAPSSAAEPATPATEVADSQATTAESDASVASAPEPDKGFERIVTDVKIRARGEVLSFEVLEAGTVAIATSTFPGNEGTYRIEAEVVDEQGRVVARDAGEGFDGDVDLRTELEPGRYTIRVNGQKFGSAMSGVNNYELEVRQLDRR</sequence>
<feature type="compositionally biased region" description="Polar residues" evidence="1">
    <location>
        <begin position="220"/>
        <end position="229"/>
    </location>
</feature>
<proteinExistence type="predicted"/>
<organism evidence="3 4">
    <name type="scientific">Halomonas shengliensis</name>
    <dbReference type="NCBI Taxonomy" id="419597"/>
    <lineage>
        <taxon>Bacteria</taxon>
        <taxon>Pseudomonadati</taxon>
        <taxon>Pseudomonadota</taxon>
        <taxon>Gammaproteobacteria</taxon>
        <taxon>Oceanospirillales</taxon>
        <taxon>Halomonadaceae</taxon>
        <taxon>Halomonas</taxon>
    </lineage>
</organism>
<dbReference type="OrthoDB" id="6181013at2"/>
<keyword evidence="4" id="KW-1185">Reference proteome</keyword>
<evidence type="ECO:0000256" key="1">
    <source>
        <dbReference type="SAM" id="MobiDB-lite"/>
    </source>
</evidence>
<dbReference type="Proteomes" id="UP000199075">
    <property type="component" value="Unassembled WGS sequence"/>
</dbReference>
<feature type="chain" id="PRO_5011490097" description="Pre-peptidase C-terminal domain-containing protein" evidence="2">
    <location>
        <begin position="25"/>
        <end position="349"/>
    </location>
</feature>
<evidence type="ECO:0000313" key="4">
    <source>
        <dbReference type="Proteomes" id="UP000199075"/>
    </source>
</evidence>
<dbReference type="RefSeq" id="WP_089678017.1">
    <property type="nucleotide sequence ID" value="NZ_FNIV01000004.1"/>
</dbReference>
<evidence type="ECO:0008006" key="5">
    <source>
        <dbReference type="Google" id="ProtNLM"/>
    </source>
</evidence>
<feature type="region of interest" description="Disordered" evidence="1">
    <location>
        <begin position="193"/>
        <end position="240"/>
    </location>
</feature>
<dbReference type="EMBL" id="FNIV01000004">
    <property type="protein sequence ID" value="SDO19703.1"/>
    <property type="molecule type" value="Genomic_DNA"/>
</dbReference>
<keyword evidence="2" id="KW-0732">Signal</keyword>
<dbReference type="Gene3D" id="2.60.120.380">
    <property type="match status" value="1"/>
</dbReference>
<gene>
    <name evidence="3" type="ORF">SAMN04487957_104208</name>
</gene>
<evidence type="ECO:0000313" key="3">
    <source>
        <dbReference type="EMBL" id="SDO19703.1"/>
    </source>
</evidence>